<feature type="domain" description="Coenzyme PQQ synthesis protein F C-terminal lobe" evidence="15">
    <location>
        <begin position="456"/>
        <end position="592"/>
    </location>
</feature>
<keyword evidence="6" id="KW-0479">Metal-binding</keyword>
<comment type="pathway">
    <text evidence="2">Cofactor biosynthesis; pyrroloquinoline quinone biosynthesis.</text>
</comment>
<evidence type="ECO:0000256" key="12">
    <source>
        <dbReference type="ARBA" id="ARBA00030977"/>
    </source>
</evidence>
<dbReference type="Proteomes" id="UP000218554">
    <property type="component" value="Chromosome"/>
</dbReference>
<evidence type="ECO:0000256" key="6">
    <source>
        <dbReference type="ARBA" id="ARBA00022723"/>
    </source>
</evidence>
<dbReference type="PROSITE" id="PS00143">
    <property type="entry name" value="INSULINASE"/>
    <property type="match status" value="1"/>
</dbReference>
<reference evidence="17 18" key="2">
    <citation type="journal article" date="2017" name="Int. J. Syst. Evol. Microbiol.">
        <title>Pseudomonas furukawaii sp. nov., a polychlorinated biphenyl-degrading bacterium isolated from biphenyl-contaminated soil in Japan.</title>
        <authorList>
            <person name="Kimura N."/>
            <person name="Watanabe T."/>
            <person name="Suenaga H."/>
            <person name="Fujihara H."/>
            <person name="Futagami T."/>
            <person name="Goto M."/>
            <person name="Hanada S."/>
            <person name="Hirose J."/>
        </authorList>
    </citation>
    <scope>NUCLEOTIDE SEQUENCE [LARGE SCALE GENOMIC DNA]</scope>
    <source>
        <strain evidence="18">DSM 10086 / NBRC 110670 / KF707</strain>
    </source>
</reference>
<dbReference type="GO" id="GO:0006508">
    <property type="term" value="P:proteolysis"/>
    <property type="evidence" value="ECO:0007669"/>
    <property type="project" value="UniProtKB-KW"/>
</dbReference>
<evidence type="ECO:0000256" key="11">
    <source>
        <dbReference type="ARBA" id="ARBA00024932"/>
    </source>
</evidence>
<dbReference type="Pfam" id="PF00675">
    <property type="entry name" value="Peptidase_M16"/>
    <property type="match status" value="1"/>
</dbReference>
<keyword evidence="5" id="KW-0645">Protease</keyword>
<dbReference type="InterPro" id="IPR011844">
    <property type="entry name" value="PQQ_synth_PqqF"/>
</dbReference>
<dbReference type="EMBL" id="AP014862">
    <property type="protein sequence ID" value="BAU74585.1"/>
    <property type="molecule type" value="Genomic_DNA"/>
</dbReference>
<evidence type="ECO:0000256" key="10">
    <source>
        <dbReference type="ARBA" id="ARBA00023049"/>
    </source>
</evidence>
<keyword evidence="10" id="KW-0482">Metalloprotease</keyword>
<evidence type="ECO:0000259" key="13">
    <source>
        <dbReference type="Pfam" id="PF00675"/>
    </source>
</evidence>
<evidence type="ECO:0000259" key="14">
    <source>
        <dbReference type="Pfam" id="PF22454"/>
    </source>
</evidence>
<dbReference type="NCBIfam" id="TIGR02110">
    <property type="entry name" value="PQQ_syn_pqqF"/>
    <property type="match status" value="1"/>
</dbReference>
<dbReference type="InterPro" id="IPR011765">
    <property type="entry name" value="Pept_M16_N"/>
</dbReference>
<dbReference type="SUPFAM" id="SSF63411">
    <property type="entry name" value="LuxS/MPP-like metallohydrolase"/>
    <property type="match status" value="2"/>
</dbReference>
<dbReference type="InterPro" id="IPR054733">
    <property type="entry name" value="PqqF_C_3"/>
</dbReference>
<evidence type="ECO:0000256" key="2">
    <source>
        <dbReference type="ARBA" id="ARBA00004886"/>
    </source>
</evidence>
<evidence type="ECO:0000256" key="5">
    <source>
        <dbReference type="ARBA" id="ARBA00022670"/>
    </source>
</evidence>
<evidence type="ECO:0000256" key="7">
    <source>
        <dbReference type="ARBA" id="ARBA00022801"/>
    </source>
</evidence>
<dbReference type="GO" id="GO:0018189">
    <property type="term" value="P:pyrroloquinoline quinone biosynthetic process"/>
    <property type="evidence" value="ECO:0007669"/>
    <property type="project" value="UniProtKB-KW"/>
</dbReference>
<protein>
    <recommendedName>
        <fullName evidence="4">Coenzyme PQQ synthesis protein F</fullName>
    </recommendedName>
    <alternativeName>
        <fullName evidence="12">Pyrroloquinoline quinone biosynthesis protein F</fullName>
    </alternativeName>
</protein>
<dbReference type="InterPro" id="IPR050626">
    <property type="entry name" value="Peptidase_M16"/>
</dbReference>
<dbReference type="PANTHER" id="PTHR43690:SF18">
    <property type="entry name" value="INSULIN-DEGRADING ENZYME-RELATED"/>
    <property type="match status" value="1"/>
</dbReference>
<keyword evidence="18" id="KW-1185">Reference proteome</keyword>
<evidence type="ECO:0000256" key="8">
    <source>
        <dbReference type="ARBA" id="ARBA00022833"/>
    </source>
</evidence>
<evidence type="ECO:0000256" key="4">
    <source>
        <dbReference type="ARBA" id="ARBA00015088"/>
    </source>
</evidence>
<evidence type="ECO:0000256" key="3">
    <source>
        <dbReference type="ARBA" id="ARBA00007261"/>
    </source>
</evidence>
<comment type="cofactor">
    <cofactor evidence="1">
        <name>Zn(2+)</name>
        <dbReference type="ChEBI" id="CHEBI:29105"/>
    </cofactor>
</comment>
<feature type="domain" description="Peptidase M16 N-terminal" evidence="13">
    <location>
        <begin position="18"/>
        <end position="156"/>
    </location>
</feature>
<evidence type="ECO:0000313" key="17">
    <source>
        <dbReference type="EMBL" id="BAU74585.1"/>
    </source>
</evidence>
<keyword evidence="7" id="KW-0378">Hydrolase</keyword>
<dbReference type="InterPro" id="IPR011249">
    <property type="entry name" value="Metalloenz_LuxS/M16"/>
</dbReference>
<gene>
    <name evidence="17" type="ORF">KF707C_28970</name>
</gene>
<reference evidence="18" key="1">
    <citation type="submission" date="2015-05" db="EMBL/GenBank/DDBJ databases">
        <title>Draft genome sequencing of a biphenyl-degrading bacterium, Pseudomonas balearica KF707 (=NBRC110670).</title>
        <authorList>
            <person name="Kimura N."/>
            <person name="Hirose J."/>
            <person name="Watanabe T."/>
            <person name="Suenaga H."/>
            <person name="Fujihara H."/>
            <person name="Noguchi M."/>
            <person name="Hashimoto M."/>
            <person name="Shimodaira J."/>
            <person name="Tsuchikane K."/>
            <person name="Hosoyama A."/>
            <person name="Yamazoe A."/>
            <person name="Fujita N."/>
            <person name="Furukawa K."/>
        </authorList>
    </citation>
    <scope>NUCLEOTIDE SEQUENCE [LARGE SCALE GENOMIC DNA]</scope>
    <source>
        <strain evidence="18">DSM 10086 / NBRC 110670 / KF707</strain>
    </source>
</reference>
<sequence length="800" mass="86932">MSEILDLHLDNGLRTRLLQSPDTALAAVVVDIAAGSHDEPASFPGMAHFLEHLVFLGSRRFAPGDGLIPFVQRLGGRVNATTRARNTRYFCEVPAACLDEALDRLLDMLVAPLLEPQALVREREVLQAEYSARAGDPQTLCESALSSALAPGHPLGDFHAGNAASLALEHPDFLPALHAFHRTHYQPASMTLTLAASRPLGELRELAIRRSSCLPPAFHRPPVQVPPLLPLRAHHLRLSLPAGGGRRLLAFALEGELPELEAASGLLDDLLQDESPGGLLDRLGAEGLCDDLRVRLPYAASRQGLLLMEFDGAADLDGDRLCDRVLDWLDVLRDRFPWPGAWNDWIRARRWRLQRLAPLDAALDPGLPARTSLAGLLAQLRPERMIRLDTQANGRGTTVEAAGFPVCLDVLTAPRIRRRPGTPWQLPGANPYLDPAVQPTTPLVPLDCLPGAEGQGVLFLGWRTDPPELPAGLEQSLQRALRPILRKAAAAGVDGQLRSGWDGLGLALEGPAPVLRPVARDLLEALRQPPARTLAEGPRLEREARCRLAGELPIRQLLQRLQLGPGPSIEAAPILDPQGLERFWAGVTWDGMGAGEVCLDQAPPGLRQSRAGPLPSTPGAWNHLEIPGEAALLAFHPLETPSARAEAAWRLLATWLEPAFHQRLRGELQLGYALACGFRQLDGHRGLFFAVQSPKATVAELDRHLRAFLTQQRAVLARVDDEALGRAQASLRRQLQDRTFVDRARQGWHDRLAGLPAFHADSVAEALSSPIIDELLDAFDTLANPASRLVLANAGDPAFA</sequence>
<dbReference type="Pfam" id="PF22455">
    <property type="entry name" value="PqqF_C_3"/>
    <property type="match status" value="1"/>
</dbReference>
<proteinExistence type="inferred from homology"/>
<dbReference type="Gene3D" id="3.30.830.10">
    <property type="entry name" value="Metalloenzyme, LuxS/M16 peptidase-like"/>
    <property type="match status" value="2"/>
</dbReference>
<evidence type="ECO:0000256" key="1">
    <source>
        <dbReference type="ARBA" id="ARBA00001947"/>
    </source>
</evidence>
<keyword evidence="8" id="KW-0862">Zinc</keyword>
<organism evidence="17 18">
    <name type="scientific">Metapseudomonas furukawaii</name>
    <name type="common">Pseudomonas furukawaii</name>
    <dbReference type="NCBI Taxonomy" id="1149133"/>
    <lineage>
        <taxon>Bacteria</taxon>
        <taxon>Pseudomonadati</taxon>
        <taxon>Pseudomonadota</taxon>
        <taxon>Gammaproteobacteria</taxon>
        <taxon>Pseudomonadales</taxon>
        <taxon>Pseudomonadaceae</taxon>
        <taxon>Metapseudomonas</taxon>
    </lineage>
</organism>
<comment type="similarity">
    <text evidence="3">Belongs to the peptidase M16 family.</text>
</comment>
<dbReference type="InterPro" id="IPR054734">
    <property type="entry name" value="PqqF-like_C_4"/>
</dbReference>
<feature type="domain" description="Coenzyme PQQ synthesis protein F-like C-terminal lobe" evidence="16">
    <location>
        <begin position="651"/>
        <end position="746"/>
    </location>
</feature>
<dbReference type="InterPro" id="IPR054740">
    <property type="entry name" value="PqqF_N_2"/>
</dbReference>
<dbReference type="Pfam" id="PF22456">
    <property type="entry name" value="PqqF-like_C_4"/>
    <property type="match status" value="1"/>
</dbReference>
<dbReference type="InterPro" id="IPR001431">
    <property type="entry name" value="Pept_M16_Zn_BS"/>
</dbReference>
<dbReference type="PANTHER" id="PTHR43690">
    <property type="entry name" value="NARDILYSIN"/>
    <property type="match status" value="1"/>
</dbReference>
<dbReference type="RefSeq" id="WP_003455919.1">
    <property type="nucleotide sequence ID" value="NZ_AJMR01000226.1"/>
</dbReference>
<keyword evidence="9" id="KW-0884">PQQ biosynthesis</keyword>
<dbReference type="GO" id="GO:0004222">
    <property type="term" value="F:metalloendopeptidase activity"/>
    <property type="evidence" value="ECO:0007669"/>
    <property type="project" value="InterPro"/>
</dbReference>
<evidence type="ECO:0000313" key="18">
    <source>
        <dbReference type="Proteomes" id="UP000218554"/>
    </source>
</evidence>
<feature type="domain" description="Coenzyme PQQ synthesis protein F N-terminal lobe" evidence="14">
    <location>
        <begin position="250"/>
        <end position="332"/>
    </location>
</feature>
<dbReference type="AlphaFoldDB" id="A0AAD1C0I2"/>
<dbReference type="Pfam" id="PF22454">
    <property type="entry name" value="PQQ_syn_pqqF_N_2"/>
    <property type="match status" value="1"/>
</dbReference>
<dbReference type="GO" id="GO:0008270">
    <property type="term" value="F:zinc ion binding"/>
    <property type="evidence" value="ECO:0007669"/>
    <property type="project" value="InterPro"/>
</dbReference>
<evidence type="ECO:0000256" key="9">
    <source>
        <dbReference type="ARBA" id="ARBA00022905"/>
    </source>
</evidence>
<name>A0AAD1C0I2_METFU</name>
<evidence type="ECO:0000259" key="15">
    <source>
        <dbReference type="Pfam" id="PF22455"/>
    </source>
</evidence>
<dbReference type="KEGG" id="pfuw:KF707C_28970"/>
<evidence type="ECO:0000259" key="16">
    <source>
        <dbReference type="Pfam" id="PF22456"/>
    </source>
</evidence>
<accession>A0AAD1C0I2</accession>
<comment type="function">
    <text evidence="11">Required for coenzyme pyrroloquinoline quinone (PQQ) biosynthesis. It is thought that this protein is a protease that cleaves peptides bond in a small peptide (gene pqqA), providing the glutamate and tyrosine residues which are necessary for the synthesis of PQQ.</text>
</comment>